<dbReference type="Gene3D" id="3.30.200.20">
    <property type="entry name" value="Phosphorylase Kinase, domain 1"/>
    <property type="match status" value="1"/>
</dbReference>
<evidence type="ECO:0000256" key="1">
    <source>
        <dbReference type="ARBA" id="ARBA00004167"/>
    </source>
</evidence>
<dbReference type="Pfam" id="PF14380">
    <property type="entry name" value="WAK_assoc"/>
    <property type="match status" value="1"/>
</dbReference>
<dbReference type="InterPro" id="IPR000719">
    <property type="entry name" value="Prot_kinase_dom"/>
</dbReference>
<dbReference type="GO" id="GO:0005886">
    <property type="term" value="C:plasma membrane"/>
    <property type="evidence" value="ECO:0007669"/>
    <property type="project" value="UniProtKB-ARBA"/>
</dbReference>
<keyword evidence="20" id="KW-0430">Lectin</keyword>
<dbReference type="AlphaFoldDB" id="A0A251T753"/>
<evidence type="ECO:0000256" key="14">
    <source>
        <dbReference type="ARBA" id="ARBA00048679"/>
    </source>
</evidence>
<dbReference type="InterPro" id="IPR032872">
    <property type="entry name" value="WAK_assoc_C"/>
</dbReference>
<feature type="signal peptide" evidence="17">
    <location>
        <begin position="1"/>
        <end position="29"/>
    </location>
</feature>
<evidence type="ECO:0000256" key="5">
    <source>
        <dbReference type="ARBA" id="ARBA00022692"/>
    </source>
</evidence>
<evidence type="ECO:0000313" key="20">
    <source>
        <dbReference type="EMBL" id="OTG06967.1"/>
    </source>
</evidence>
<evidence type="ECO:0000256" key="12">
    <source>
        <dbReference type="ARBA" id="ARBA00023180"/>
    </source>
</evidence>
<evidence type="ECO:0000256" key="15">
    <source>
        <dbReference type="PROSITE-ProRule" id="PRU10141"/>
    </source>
</evidence>
<evidence type="ECO:0000256" key="3">
    <source>
        <dbReference type="ARBA" id="ARBA00022527"/>
    </source>
</evidence>
<evidence type="ECO:0000256" key="2">
    <source>
        <dbReference type="ARBA" id="ARBA00012513"/>
    </source>
</evidence>
<feature type="transmembrane region" description="Helical" evidence="16">
    <location>
        <begin position="282"/>
        <end position="305"/>
    </location>
</feature>
<dbReference type="EMBL" id="CM007900">
    <property type="protein sequence ID" value="OTG06967.1"/>
    <property type="molecule type" value="Genomic_DNA"/>
</dbReference>
<keyword evidence="11 16" id="KW-0472">Membrane</keyword>
<evidence type="ECO:0000256" key="13">
    <source>
        <dbReference type="ARBA" id="ARBA00047899"/>
    </source>
</evidence>
<dbReference type="OrthoDB" id="4062651at2759"/>
<dbReference type="EMBL" id="MNCJ02000326">
    <property type="protein sequence ID" value="KAF5780317.1"/>
    <property type="molecule type" value="Genomic_DNA"/>
</dbReference>
<sequence>MKPRLDPSPALLAITVVLATIISFPVARCQDTSPYDICGQSVQCGDIDKIEYPFWLSGRPQHCGHPDFQLSCRSDVPMLRLGPGPVDYRVLKTDSSIHTVTVARNDLWETLCPQTLYNTTYNTTLFNGNNLGQEDVSLYYGCQGILGVSPLAASFRFSCNVNQTQSDSYFYRTSFIDTDTTISSFLVQCNSHITVPVDQSWANRILTATDSELKQALQDGFNLRWTAYNEECDQCVRSGGRCGSNLTSPYQFVCYCASGNFSATCNNVPVESGGGGSKSSSIGIVLGIVGGVIAVAVVGVVLFVCRRRKRRGIKAASPTQTETKAILAAAGSSQALTSDTSNFTSSIPSYPSSKTSETSKELVKSTYFGAQVFTYEELEVATDNFNDSKQLGDGGFGAVYYGKLLDGREVAVKRLYENNFKRVEQFVNEVRILTKLDHENLVKLFGCTSKRSRELLLVYEYIPNGTIADHLHGKLANSSSSLFSWSIRLNVAIQTADALAYLHKSGIIHRDVKSNNILLDKSFQVKVADFGLSRLFENVTHVSTAPQGTPGYVDPEYYQCYQLTDKSDVYSFGVVLMELISSLPAVDTSRHRLDINLANMAVTKIQNQTLSELVDKTIGFETNGLVRRKTTLVAELAFRCLQHNKDMRPTMKEVVDTLKGIQNDDLNAQKPEVLDIVVDDGGMFKGHNTEPTSPDQ</sequence>
<dbReference type="EC" id="2.7.11.1" evidence="2"/>
<dbReference type="GO" id="GO:0004674">
    <property type="term" value="F:protein serine/threonine kinase activity"/>
    <property type="evidence" value="ECO:0007669"/>
    <property type="project" value="UniProtKB-KW"/>
</dbReference>
<keyword evidence="12" id="KW-0325">Glycoprotein</keyword>
<feature type="domain" description="Protein kinase" evidence="18">
    <location>
        <begin position="385"/>
        <end position="661"/>
    </location>
</feature>
<dbReference type="Gene3D" id="1.10.510.10">
    <property type="entry name" value="Transferase(Phosphotransferase) domain 1"/>
    <property type="match status" value="1"/>
</dbReference>
<organism evidence="20 21">
    <name type="scientific">Helianthus annuus</name>
    <name type="common">Common sunflower</name>
    <dbReference type="NCBI Taxonomy" id="4232"/>
    <lineage>
        <taxon>Eukaryota</taxon>
        <taxon>Viridiplantae</taxon>
        <taxon>Streptophyta</taxon>
        <taxon>Embryophyta</taxon>
        <taxon>Tracheophyta</taxon>
        <taxon>Spermatophyta</taxon>
        <taxon>Magnoliopsida</taxon>
        <taxon>eudicotyledons</taxon>
        <taxon>Gunneridae</taxon>
        <taxon>Pentapetalae</taxon>
        <taxon>asterids</taxon>
        <taxon>campanulids</taxon>
        <taxon>Asterales</taxon>
        <taxon>Asteraceae</taxon>
        <taxon>Asteroideae</taxon>
        <taxon>Heliantheae alliance</taxon>
        <taxon>Heliantheae</taxon>
        <taxon>Helianthus</taxon>
    </lineage>
</organism>
<dbReference type="Pfam" id="PF13947">
    <property type="entry name" value="GUB_WAK_bind"/>
    <property type="match status" value="1"/>
</dbReference>
<dbReference type="Pfam" id="PF00069">
    <property type="entry name" value="Pkinase"/>
    <property type="match status" value="1"/>
</dbReference>
<evidence type="ECO:0000256" key="4">
    <source>
        <dbReference type="ARBA" id="ARBA00022679"/>
    </source>
</evidence>
<comment type="catalytic activity">
    <reaction evidence="14">
        <text>L-seryl-[protein] + ATP = O-phospho-L-seryl-[protein] + ADP + H(+)</text>
        <dbReference type="Rhea" id="RHEA:17989"/>
        <dbReference type="Rhea" id="RHEA-COMP:9863"/>
        <dbReference type="Rhea" id="RHEA-COMP:11604"/>
        <dbReference type="ChEBI" id="CHEBI:15378"/>
        <dbReference type="ChEBI" id="CHEBI:29999"/>
        <dbReference type="ChEBI" id="CHEBI:30616"/>
        <dbReference type="ChEBI" id="CHEBI:83421"/>
        <dbReference type="ChEBI" id="CHEBI:456216"/>
        <dbReference type="EC" id="2.7.11.1"/>
    </reaction>
</comment>
<dbReference type="GO" id="GO:0030247">
    <property type="term" value="F:polysaccharide binding"/>
    <property type="evidence" value="ECO:0007669"/>
    <property type="project" value="InterPro"/>
</dbReference>
<gene>
    <name evidence="20" type="ORF">HannXRQ_Chr11g0325081</name>
    <name evidence="19" type="ORF">HanXRQr2_Chr11g0470531</name>
</gene>
<comment type="catalytic activity">
    <reaction evidence="13">
        <text>L-threonyl-[protein] + ATP = O-phospho-L-threonyl-[protein] + ADP + H(+)</text>
        <dbReference type="Rhea" id="RHEA:46608"/>
        <dbReference type="Rhea" id="RHEA-COMP:11060"/>
        <dbReference type="Rhea" id="RHEA-COMP:11605"/>
        <dbReference type="ChEBI" id="CHEBI:15378"/>
        <dbReference type="ChEBI" id="CHEBI:30013"/>
        <dbReference type="ChEBI" id="CHEBI:30616"/>
        <dbReference type="ChEBI" id="CHEBI:61977"/>
        <dbReference type="ChEBI" id="CHEBI:456216"/>
        <dbReference type="EC" id="2.7.11.1"/>
    </reaction>
</comment>
<dbReference type="PROSITE" id="PS50011">
    <property type="entry name" value="PROTEIN_KINASE_DOM"/>
    <property type="match status" value="1"/>
</dbReference>
<dbReference type="GO" id="GO:0005524">
    <property type="term" value="F:ATP binding"/>
    <property type="evidence" value="ECO:0007669"/>
    <property type="project" value="UniProtKB-UniRule"/>
</dbReference>
<dbReference type="PANTHER" id="PTHR46008">
    <property type="entry name" value="LEAF RUST 10 DISEASE-RESISTANCE LOCUS RECEPTOR-LIKE PROTEIN KINASE-LIKE 1.4"/>
    <property type="match status" value="1"/>
</dbReference>
<dbReference type="InterPro" id="IPR008271">
    <property type="entry name" value="Ser/Thr_kinase_AS"/>
</dbReference>
<evidence type="ECO:0000259" key="18">
    <source>
        <dbReference type="PROSITE" id="PS50011"/>
    </source>
</evidence>
<feature type="chain" id="PRO_5011970538" description="non-specific serine/threonine protein kinase" evidence="17">
    <location>
        <begin position="30"/>
        <end position="696"/>
    </location>
</feature>
<accession>A0A251T753</accession>
<keyword evidence="21" id="KW-1185">Reference proteome</keyword>
<keyword evidence="4 19" id="KW-0808">Transferase</keyword>
<dbReference type="SMART" id="SM00220">
    <property type="entry name" value="S_TKc"/>
    <property type="match status" value="1"/>
</dbReference>
<dbReference type="InterPro" id="IPR017441">
    <property type="entry name" value="Protein_kinase_ATP_BS"/>
</dbReference>
<dbReference type="InParanoid" id="A0A251T753"/>
<dbReference type="InterPro" id="IPR011009">
    <property type="entry name" value="Kinase-like_dom_sf"/>
</dbReference>
<evidence type="ECO:0000256" key="17">
    <source>
        <dbReference type="SAM" id="SignalP"/>
    </source>
</evidence>
<proteinExistence type="predicted"/>
<reference evidence="20" key="2">
    <citation type="submission" date="2017-02" db="EMBL/GenBank/DDBJ databases">
        <title>Sunflower complete genome.</title>
        <authorList>
            <person name="Langlade N."/>
            <person name="Munos S."/>
        </authorList>
    </citation>
    <scope>NUCLEOTIDE SEQUENCE [LARGE SCALE GENOMIC DNA]</scope>
    <source>
        <tissue evidence="20">Leaves</tissue>
    </source>
</reference>
<evidence type="ECO:0000256" key="7">
    <source>
        <dbReference type="ARBA" id="ARBA00022741"/>
    </source>
</evidence>
<evidence type="ECO:0000256" key="9">
    <source>
        <dbReference type="ARBA" id="ARBA00022840"/>
    </source>
</evidence>
<name>A0A251T753_HELAN</name>
<evidence type="ECO:0000256" key="6">
    <source>
        <dbReference type="ARBA" id="ARBA00022729"/>
    </source>
</evidence>
<reference evidence="19" key="3">
    <citation type="submission" date="2020-06" db="EMBL/GenBank/DDBJ databases">
        <title>Helianthus annuus Genome sequencing and assembly Release 2.</title>
        <authorList>
            <person name="Gouzy J."/>
            <person name="Langlade N."/>
            <person name="Munos S."/>
        </authorList>
    </citation>
    <scope>NUCLEOTIDE SEQUENCE</scope>
    <source>
        <tissue evidence="19">Leaves</tissue>
    </source>
</reference>
<dbReference type="PANTHER" id="PTHR46008:SF38">
    <property type="entry name" value="CONCANAVALIN A-LIKE LECTIN_GLUCANASE DOMAIN-CONTAINING PROTEIN-RELATED"/>
    <property type="match status" value="1"/>
</dbReference>
<comment type="subcellular location">
    <subcellularLocation>
        <location evidence="1">Membrane</location>
        <topology evidence="1">Single-pass membrane protein</topology>
    </subcellularLocation>
</comment>
<keyword evidence="7 15" id="KW-0547">Nucleotide-binding</keyword>
<dbReference type="Gramene" id="mRNA:HanXRQr2_Chr11g0470531">
    <property type="protein sequence ID" value="mRNA:HanXRQr2_Chr11g0470531"/>
    <property type="gene ID" value="HanXRQr2_Chr11g0470531"/>
</dbReference>
<evidence type="ECO:0000313" key="21">
    <source>
        <dbReference type="Proteomes" id="UP000215914"/>
    </source>
</evidence>
<dbReference type="SUPFAM" id="SSF56112">
    <property type="entry name" value="Protein kinase-like (PK-like)"/>
    <property type="match status" value="1"/>
</dbReference>
<keyword evidence="5 16" id="KW-0812">Transmembrane</keyword>
<reference evidence="19 21" key="1">
    <citation type="journal article" date="2017" name="Nature">
        <title>The sunflower genome provides insights into oil metabolism, flowering and Asterid evolution.</title>
        <authorList>
            <person name="Badouin H."/>
            <person name="Gouzy J."/>
            <person name="Grassa C.J."/>
            <person name="Murat F."/>
            <person name="Staton S.E."/>
            <person name="Cottret L."/>
            <person name="Lelandais-Briere C."/>
            <person name="Owens G.L."/>
            <person name="Carrere S."/>
            <person name="Mayjonade B."/>
            <person name="Legrand L."/>
            <person name="Gill N."/>
            <person name="Kane N.C."/>
            <person name="Bowers J.E."/>
            <person name="Hubner S."/>
            <person name="Bellec A."/>
            <person name="Berard A."/>
            <person name="Berges H."/>
            <person name="Blanchet N."/>
            <person name="Boniface M.C."/>
            <person name="Brunel D."/>
            <person name="Catrice O."/>
            <person name="Chaidir N."/>
            <person name="Claudel C."/>
            <person name="Donnadieu C."/>
            <person name="Faraut T."/>
            <person name="Fievet G."/>
            <person name="Helmstetter N."/>
            <person name="King M."/>
            <person name="Knapp S.J."/>
            <person name="Lai Z."/>
            <person name="Le Paslier M.C."/>
            <person name="Lippi Y."/>
            <person name="Lorenzon L."/>
            <person name="Mandel J.R."/>
            <person name="Marage G."/>
            <person name="Marchand G."/>
            <person name="Marquand E."/>
            <person name="Bret-Mestries E."/>
            <person name="Morien E."/>
            <person name="Nambeesan S."/>
            <person name="Nguyen T."/>
            <person name="Pegot-Espagnet P."/>
            <person name="Pouilly N."/>
            <person name="Raftis F."/>
            <person name="Sallet E."/>
            <person name="Schiex T."/>
            <person name="Thomas J."/>
            <person name="Vandecasteele C."/>
            <person name="Vares D."/>
            <person name="Vear F."/>
            <person name="Vautrin S."/>
            <person name="Crespi M."/>
            <person name="Mangin B."/>
            <person name="Burke J.M."/>
            <person name="Salse J."/>
            <person name="Munos S."/>
            <person name="Vincourt P."/>
            <person name="Rieseberg L.H."/>
            <person name="Langlade N.B."/>
        </authorList>
    </citation>
    <scope>NUCLEOTIDE SEQUENCE [LARGE SCALE GENOMIC DNA]</scope>
    <source>
        <strain evidence="21">cv. SF193</strain>
        <tissue evidence="19">Leaves</tissue>
    </source>
</reference>
<evidence type="ECO:0000256" key="11">
    <source>
        <dbReference type="ARBA" id="ARBA00023136"/>
    </source>
</evidence>
<keyword evidence="10 16" id="KW-1133">Transmembrane helix</keyword>
<evidence type="ECO:0000256" key="8">
    <source>
        <dbReference type="ARBA" id="ARBA00022777"/>
    </source>
</evidence>
<dbReference type="FunCoup" id="A0A251T753">
    <property type="interactions" value="861"/>
</dbReference>
<keyword evidence="6 17" id="KW-0732">Signal</keyword>
<keyword evidence="3" id="KW-0723">Serine/threonine-protein kinase</keyword>
<evidence type="ECO:0000256" key="16">
    <source>
        <dbReference type="SAM" id="Phobius"/>
    </source>
</evidence>
<dbReference type="OMA" id="YINDLCP"/>
<dbReference type="InterPro" id="IPR025287">
    <property type="entry name" value="WAK_GUB"/>
</dbReference>
<dbReference type="PROSITE" id="PS00108">
    <property type="entry name" value="PROTEIN_KINASE_ST"/>
    <property type="match status" value="1"/>
</dbReference>
<dbReference type="Proteomes" id="UP000215914">
    <property type="component" value="Chromosome 11"/>
</dbReference>
<keyword evidence="9 15" id="KW-0067">ATP-binding</keyword>
<evidence type="ECO:0000313" key="19">
    <source>
        <dbReference type="EMBL" id="KAF5780317.1"/>
    </source>
</evidence>
<dbReference type="PROSITE" id="PS00107">
    <property type="entry name" value="PROTEIN_KINASE_ATP"/>
    <property type="match status" value="1"/>
</dbReference>
<protein>
    <recommendedName>
        <fullName evidence="2">non-specific serine/threonine protein kinase</fullName>
        <ecNumber evidence="2">2.7.11.1</ecNumber>
    </recommendedName>
</protein>
<feature type="binding site" evidence="15">
    <location>
        <position position="413"/>
    </location>
    <ligand>
        <name>ATP</name>
        <dbReference type="ChEBI" id="CHEBI:30616"/>
    </ligand>
</feature>
<keyword evidence="8" id="KW-0418">Kinase</keyword>
<dbReference type="FunFam" id="1.10.510.10:FF:000161">
    <property type="entry name" value="Wall-associated receptor kinase-like 20"/>
    <property type="match status" value="1"/>
</dbReference>
<evidence type="ECO:0000256" key="10">
    <source>
        <dbReference type="ARBA" id="ARBA00022989"/>
    </source>
</evidence>